<dbReference type="AlphaFoldDB" id="A0A814H3L7"/>
<dbReference type="Proteomes" id="UP000663832">
    <property type="component" value="Unassembled WGS sequence"/>
</dbReference>
<protein>
    <submittedName>
        <fullName evidence="2">Uncharacterized protein</fullName>
    </submittedName>
</protein>
<evidence type="ECO:0000313" key="2">
    <source>
        <dbReference type="EMBL" id="CAF1004708.1"/>
    </source>
</evidence>
<dbReference type="EMBL" id="CAJNOM010000095">
    <property type="protein sequence ID" value="CAF1036860.1"/>
    <property type="molecule type" value="Genomic_DNA"/>
</dbReference>
<gene>
    <name evidence="4" type="ORF">BJG266_LOCUS21564</name>
    <name evidence="2" type="ORF">QVE165_LOCUS15132</name>
    <name evidence="3" type="ORF">QVE165_LOCUS16856</name>
</gene>
<keyword evidence="5" id="KW-1185">Reference proteome</keyword>
<name>A0A814H3L7_9BILA</name>
<keyword evidence="1" id="KW-0732">Signal</keyword>
<dbReference type="OrthoDB" id="9983175at2759"/>
<accession>A0A814H3L7</accession>
<comment type="caution">
    <text evidence="2">The sequence shown here is derived from an EMBL/GenBank/DDBJ whole genome shotgun (WGS) entry which is preliminary data.</text>
</comment>
<feature type="chain" id="PRO_5036224594" evidence="1">
    <location>
        <begin position="19"/>
        <end position="200"/>
    </location>
</feature>
<proteinExistence type="predicted"/>
<evidence type="ECO:0000313" key="5">
    <source>
        <dbReference type="Proteomes" id="UP000663832"/>
    </source>
</evidence>
<evidence type="ECO:0000256" key="1">
    <source>
        <dbReference type="SAM" id="SignalP"/>
    </source>
</evidence>
<feature type="signal peptide" evidence="1">
    <location>
        <begin position="1"/>
        <end position="18"/>
    </location>
</feature>
<organism evidence="2 5">
    <name type="scientific">Adineta steineri</name>
    <dbReference type="NCBI Taxonomy" id="433720"/>
    <lineage>
        <taxon>Eukaryota</taxon>
        <taxon>Metazoa</taxon>
        <taxon>Spiralia</taxon>
        <taxon>Gnathifera</taxon>
        <taxon>Rotifera</taxon>
        <taxon>Eurotatoria</taxon>
        <taxon>Bdelloidea</taxon>
        <taxon>Adinetida</taxon>
        <taxon>Adinetidae</taxon>
        <taxon>Adineta</taxon>
    </lineage>
</organism>
<evidence type="ECO:0000313" key="4">
    <source>
        <dbReference type="EMBL" id="CAF1104913.1"/>
    </source>
</evidence>
<dbReference type="EMBL" id="CAJNOI010000129">
    <property type="protein sequence ID" value="CAF1104913.1"/>
    <property type="molecule type" value="Genomic_DNA"/>
</dbReference>
<dbReference type="EMBL" id="CAJNOM010000081">
    <property type="protein sequence ID" value="CAF1004708.1"/>
    <property type="molecule type" value="Genomic_DNA"/>
</dbReference>
<reference evidence="2" key="1">
    <citation type="submission" date="2021-02" db="EMBL/GenBank/DDBJ databases">
        <authorList>
            <person name="Nowell W R."/>
        </authorList>
    </citation>
    <scope>NUCLEOTIDE SEQUENCE</scope>
</reference>
<evidence type="ECO:0000313" key="3">
    <source>
        <dbReference type="EMBL" id="CAF1036860.1"/>
    </source>
</evidence>
<dbReference type="Proteomes" id="UP000663877">
    <property type="component" value="Unassembled WGS sequence"/>
</dbReference>
<sequence length="200" mass="22046">MNKFLLLLLICTVGSTISKKGMTFMKYTHDARFGIDNLSCYAPSDFKGVPVCDAYNGDTDCENLLPVLCVKVDDSPRPAYPVTGEGAAMPVWNYFGWGRGHVASTKPVKASQFQTREAVDAFCADAFGSGWKVQSWQDMSKWISGMGGVDGMKYSGSEWSANADKMQSGGWGFYAYGNLRNDTRLWMDGPHDQVSTCWAH</sequence>